<sequence>MLELIREYLVISDNSCTGLVWKKIPKNGRSEVGKPALTSTDGPGYFYGRILGQRVAAHRAVFALMHGYLPEQVDHINGVRKDNQPNNLRAGNVQVNQHNRIAKGYKLTLAGRYQARIYLDGKQVSLGSFATKQEAQTAYLAAKRTYHPTAPERCYVIK</sequence>
<dbReference type="EMBL" id="LC375533">
    <property type="protein sequence ID" value="BBD74672.1"/>
    <property type="molecule type" value="Genomic_DNA"/>
</dbReference>
<dbReference type="InterPro" id="IPR016177">
    <property type="entry name" value="DNA-bd_dom_sf"/>
</dbReference>
<dbReference type="SUPFAM" id="SSF54171">
    <property type="entry name" value="DNA-binding domain"/>
    <property type="match status" value="1"/>
</dbReference>
<evidence type="ECO:0000313" key="3">
    <source>
        <dbReference type="Proteomes" id="UP000267050"/>
    </source>
</evidence>
<evidence type="ECO:0000259" key="1">
    <source>
        <dbReference type="Pfam" id="PF13392"/>
    </source>
</evidence>
<dbReference type="GO" id="GO:0003700">
    <property type="term" value="F:DNA-binding transcription factor activity"/>
    <property type="evidence" value="ECO:0007669"/>
    <property type="project" value="InterPro"/>
</dbReference>
<protein>
    <submittedName>
        <fullName evidence="2">HNH endonuclease</fullName>
    </submittedName>
</protein>
<keyword evidence="2" id="KW-0255">Endonuclease</keyword>
<dbReference type="KEGG" id="vg:55007436"/>
<dbReference type="InterPro" id="IPR044925">
    <property type="entry name" value="His-Me_finger_sf"/>
</dbReference>
<dbReference type="InterPro" id="IPR003615">
    <property type="entry name" value="HNH_nuc"/>
</dbReference>
<keyword evidence="2" id="KW-0378">Hydrolase</keyword>
<accession>A0A3G9EF94</accession>
<dbReference type="SUPFAM" id="SSF54060">
    <property type="entry name" value="His-Me finger endonucleases"/>
    <property type="match status" value="1"/>
</dbReference>
<dbReference type="InterPro" id="IPR036955">
    <property type="entry name" value="AP2/ERF_dom_sf"/>
</dbReference>
<reference evidence="2 3" key="1">
    <citation type="submission" date="2018-03" db="EMBL/GenBank/DDBJ databases">
        <title>Podoviridae phage infectious to Pectobacterium.</title>
        <authorList>
            <person name="Hirata H."/>
            <person name="Kashihara M."/>
        </authorList>
    </citation>
    <scope>NUCLEOTIDE SEQUENCE [LARGE SCALE GENOMIC DNA]</scope>
</reference>
<proteinExistence type="predicted"/>
<dbReference type="GeneID" id="55007436"/>
<dbReference type="GO" id="GO:0004519">
    <property type="term" value="F:endonuclease activity"/>
    <property type="evidence" value="ECO:0007669"/>
    <property type="project" value="UniProtKB-KW"/>
</dbReference>
<dbReference type="RefSeq" id="YP_009816201.1">
    <property type="nucleotide sequence ID" value="NC_048103.1"/>
</dbReference>
<name>A0A3G9EF94_9CAUD</name>
<dbReference type="Proteomes" id="UP000267050">
    <property type="component" value="Segment"/>
</dbReference>
<keyword evidence="3" id="KW-1185">Reference proteome</keyword>
<dbReference type="Gene3D" id="3.30.730.10">
    <property type="entry name" value="AP2/ERF domain"/>
    <property type="match status" value="1"/>
</dbReference>
<dbReference type="Gene3D" id="3.90.75.20">
    <property type="match status" value="1"/>
</dbReference>
<dbReference type="GO" id="GO:0003677">
    <property type="term" value="F:DNA binding"/>
    <property type="evidence" value="ECO:0007669"/>
    <property type="project" value="InterPro"/>
</dbReference>
<feature type="domain" description="HNH nuclease" evidence="1">
    <location>
        <begin position="56"/>
        <end position="97"/>
    </location>
</feature>
<keyword evidence="2" id="KW-0540">Nuclease</keyword>
<dbReference type="Pfam" id="PF13392">
    <property type="entry name" value="HNH_3"/>
    <property type="match status" value="1"/>
</dbReference>
<organism evidence="2 3">
    <name type="scientific">Pectobacterium phage PPWS2</name>
    <dbReference type="NCBI Taxonomy" id="2153295"/>
    <lineage>
        <taxon>Viruses</taxon>
        <taxon>Duplodnaviria</taxon>
        <taxon>Heunggongvirae</taxon>
        <taxon>Uroviricota</taxon>
        <taxon>Caudoviricetes</taxon>
        <taxon>Autographivirales</taxon>
        <taxon>Autoscriptoviridae</taxon>
        <taxon>Corkvirinae</taxon>
        <taxon>Kotilavirus</taxon>
        <taxon>Kotilavirus PPWS2</taxon>
    </lineage>
</organism>
<evidence type="ECO:0000313" key="2">
    <source>
        <dbReference type="EMBL" id="BBD74672.1"/>
    </source>
</evidence>